<comment type="caution">
    <text evidence="5">The sequence shown here is derived from an EMBL/GenBank/DDBJ whole genome shotgun (WGS) entry which is preliminary data.</text>
</comment>
<evidence type="ECO:0000313" key="6">
    <source>
        <dbReference type="Proteomes" id="UP000078046"/>
    </source>
</evidence>
<dbReference type="Gene3D" id="3.40.50.1820">
    <property type="entry name" value="alpha/beta hydrolase"/>
    <property type="match status" value="1"/>
</dbReference>
<dbReference type="GO" id="GO:0016020">
    <property type="term" value="C:membrane"/>
    <property type="evidence" value="ECO:0007669"/>
    <property type="project" value="TreeGrafter"/>
</dbReference>
<protein>
    <recommendedName>
        <fullName evidence="1">Protein ABHD13</fullName>
    </recommendedName>
    <alternativeName>
        <fullName evidence="2">Alpha/beta hydrolase domain-containing protein 13</fullName>
    </alternativeName>
</protein>
<sequence length="331" mass="38729">MSFFQTNKISLIFGCTTALVSTYFISGREPIYGMMALTSTMIFLYYFQDVLIYARFYMLENDVKIPSYLNLQQFFIETTDKEKLHCYYCDSKEYQLDYQQDENAKNTSATIFYLHGNAGTIHDRIYVMDILYKMKIFNVFLLDYRGYGKSSGYPSEDGLYNDVDAGYSHLLSRKDIDQNKIVMYGHSLGGAVLVGALNRWFINKTLAPKIDPYFLIIQNTFTSTREMGSNMFPILKLFIHYAPKFVLRNKFNSIDTIQKIPYSMLFLSCSNDNIVPKHMMNSLYEKAGSDHGSFKKMYNYHECDHNNLFLEKNFCIDIFSFYNQIVHLHEL</sequence>
<evidence type="ECO:0000256" key="1">
    <source>
        <dbReference type="ARBA" id="ARBA00040125"/>
    </source>
</evidence>
<evidence type="ECO:0000259" key="4">
    <source>
        <dbReference type="Pfam" id="PF00561"/>
    </source>
</evidence>
<dbReference type="Proteomes" id="UP000078046">
    <property type="component" value="Unassembled WGS sequence"/>
</dbReference>
<feature type="transmembrane region" description="Helical" evidence="3">
    <location>
        <begin position="181"/>
        <end position="202"/>
    </location>
</feature>
<proteinExistence type="predicted"/>
<feature type="transmembrane region" description="Helical" evidence="3">
    <location>
        <begin position="9"/>
        <end position="25"/>
    </location>
</feature>
<keyword evidence="3" id="KW-0472">Membrane</keyword>
<dbReference type="AlphaFoldDB" id="A0A177AW72"/>
<dbReference type="PANTHER" id="PTHR12277:SF81">
    <property type="entry name" value="PROTEIN ABHD13"/>
    <property type="match status" value="1"/>
</dbReference>
<keyword evidence="3" id="KW-0812">Transmembrane</keyword>
<keyword evidence="5" id="KW-0378">Hydrolase</keyword>
<feature type="domain" description="AB hydrolase-1" evidence="4">
    <location>
        <begin position="111"/>
        <end position="192"/>
    </location>
</feature>
<keyword evidence="3" id="KW-1133">Transmembrane helix</keyword>
<name>A0A177AW72_9BILA</name>
<dbReference type="OrthoDB" id="10249433at2759"/>
<feature type="transmembrane region" description="Helical" evidence="3">
    <location>
        <begin position="31"/>
        <end position="54"/>
    </location>
</feature>
<gene>
    <name evidence="5" type="ORF">A3Q56_05898</name>
</gene>
<organism evidence="5 6">
    <name type="scientific">Intoshia linei</name>
    <dbReference type="NCBI Taxonomy" id="1819745"/>
    <lineage>
        <taxon>Eukaryota</taxon>
        <taxon>Metazoa</taxon>
        <taxon>Spiralia</taxon>
        <taxon>Lophotrochozoa</taxon>
        <taxon>Mesozoa</taxon>
        <taxon>Orthonectida</taxon>
        <taxon>Rhopaluridae</taxon>
        <taxon>Intoshia</taxon>
    </lineage>
</organism>
<reference evidence="5 6" key="1">
    <citation type="submission" date="2016-04" db="EMBL/GenBank/DDBJ databases">
        <title>The genome of Intoshia linei affirms orthonectids as highly simplified spiralians.</title>
        <authorList>
            <person name="Mikhailov K.V."/>
            <person name="Slusarev G.S."/>
            <person name="Nikitin M.A."/>
            <person name="Logacheva M.D."/>
            <person name="Penin A."/>
            <person name="Aleoshin V."/>
            <person name="Panchin Y.V."/>
        </authorList>
    </citation>
    <scope>NUCLEOTIDE SEQUENCE [LARGE SCALE GENOMIC DNA]</scope>
    <source>
        <strain evidence="5">Intl2013</strain>
        <tissue evidence="5">Whole animal</tissue>
    </source>
</reference>
<evidence type="ECO:0000256" key="2">
    <source>
        <dbReference type="ARBA" id="ARBA00042701"/>
    </source>
</evidence>
<dbReference type="SUPFAM" id="SSF53474">
    <property type="entry name" value="alpha/beta-Hydrolases"/>
    <property type="match status" value="1"/>
</dbReference>
<dbReference type="Pfam" id="PF00561">
    <property type="entry name" value="Abhydrolase_1"/>
    <property type="match status" value="1"/>
</dbReference>
<dbReference type="PANTHER" id="PTHR12277">
    <property type="entry name" value="ALPHA/BETA HYDROLASE DOMAIN-CONTAINING PROTEIN"/>
    <property type="match status" value="1"/>
</dbReference>
<dbReference type="InterPro" id="IPR000073">
    <property type="entry name" value="AB_hydrolase_1"/>
</dbReference>
<dbReference type="EMBL" id="LWCA01000984">
    <property type="protein sequence ID" value="OAF66268.1"/>
    <property type="molecule type" value="Genomic_DNA"/>
</dbReference>
<evidence type="ECO:0000313" key="5">
    <source>
        <dbReference type="EMBL" id="OAF66268.1"/>
    </source>
</evidence>
<accession>A0A177AW72</accession>
<dbReference type="InterPro" id="IPR029058">
    <property type="entry name" value="AB_hydrolase_fold"/>
</dbReference>
<dbReference type="GO" id="GO:0008474">
    <property type="term" value="F:palmitoyl-(protein) hydrolase activity"/>
    <property type="evidence" value="ECO:0007669"/>
    <property type="project" value="TreeGrafter"/>
</dbReference>
<keyword evidence="6" id="KW-1185">Reference proteome</keyword>
<evidence type="ECO:0000256" key="3">
    <source>
        <dbReference type="SAM" id="Phobius"/>
    </source>
</evidence>